<dbReference type="Pfam" id="PF23517">
    <property type="entry name" value="WW_TCERG1"/>
    <property type="match status" value="1"/>
</dbReference>
<dbReference type="InterPro" id="IPR036517">
    <property type="entry name" value="FF_domain_sf"/>
</dbReference>
<feature type="coiled-coil region" evidence="2">
    <location>
        <begin position="615"/>
        <end position="646"/>
    </location>
</feature>
<evidence type="ECO:0000313" key="6">
    <source>
        <dbReference type="EMBL" id="KAG8184519.1"/>
    </source>
</evidence>
<evidence type="ECO:0000256" key="2">
    <source>
        <dbReference type="SAM" id="Coils"/>
    </source>
</evidence>
<gene>
    <name evidence="6" type="ORF">JTE90_023533</name>
</gene>
<dbReference type="Proteomes" id="UP000827092">
    <property type="component" value="Unassembled WGS sequence"/>
</dbReference>
<evidence type="ECO:0000259" key="4">
    <source>
        <dbReference type="PROSITE" id="PS50020"/>
    </source>
</evidence>
<evidence type="ECO:0000313" key="7">
    <source>
        <dbReference type="Proteomes" id="UP000827092"/>
    </source>
</evidence>
<feature type="compositionally biased region" description="Basic and acidic residues" evidence="3">
    <location>
        <begin position="398"/>
        <end position="411"/>
    </location>
</feature>
<dbReference type="AlphaFoldDB" id="A0AAV6UJP4"/>
<feature type="domain" description="FF" evidence="5">
    <location>
        <begin position="628"/>
        <end position="683"/>
    </location>
</feature>
<evidence type="ECO:0000259" key="5">
    <source>
        <dbReference type="PROSITE" id="PS51676"/>
    </source>
</evidence>
<dbReference type="InterPro" id="IPR001202">
    <property type="entry name" value="WW_dom"/>
</dbReference>
<dbReference type="FunFam" id="1.10.10.440:FF:000008">
    <property type="entry name" value="Transcription elongation regulator 1 (CA150)"/>
    <property type="match status" value="1"/>
</dbReference>
<evidence type="ECO:0000256" key="1">
    <source>
        <dbReference type="ARBA" id="ARBA00022737"/>
    </source>
</evidence>
<dbReference type="InterPro" id="IPR057565">
    <property type="entry name" value="WW_TCRG1_3rd"/>
</dbReference>
<feature type="region of interest" description="Disordered" evidence="3">
    <location>
        <begin position="1"/>
        <end position="155"/>
    </location>
</feature>
<dbReference type="SUPFAM" id="SSF81698">
    <property type="entry name" value="FF domain"/>
    <property type="match status" value="5"/>
</dbReference>
<keyword evidence="7" id="KW-1185">Reference proteome</keyword>
<dbReference type="PROSITE" id="PS51676">
    <property type="entry name" value="FF"/>
    <property type="match status" value="5"/>
</dbReference>
<dbReference type="PROSITE" id="PS50020">
    <property type="entry name" value="WW_DOMAIN_2"/>
    <property type="match status" value="3"/>
</dbReference>
<feature type="domain" description="FF" evidence="5">
    <location>
        <begin position="696"/>
        <end position="751"/>
    </location>
</feature>
<dbReference type="FunFam" id="2.20.70.10:FF:000049">
    <property type="entry name" value="Transcription elongation regulator 1-like"/>
    <property type="match status" value="1"/>
</dbReference>
<dbReference type="InterPro" id="IPR045148">
    <property type="entry name" value="TCRG1-like"/>
</dbReference>
<feature type="compositionally biased region" description="Low complexity" evidence="3">
    <location>
        <begin position="220"/>
        <end position="235"/>
    </location>
</feature>
<feature type="domain" description="WW" evidence="4">
    <location>
        <begin position="328"/>
        <end position="355"/>
    </location>
</feature>
<dbReference type="CDD" id="cd00201">
    <property type="entry name" value="WW"/>
    <property type="match status" value="3"/>
</dbReference>
<feature type="region of interest" description="Disordered" evidence="3">
    <location>
        <begin position="981"/>
        <end position="1001"/>
    </location>
</feature>
<feature type="compositionally biased region" description="Basic and acidic residues" evidence="3">
    <location>
        <begin position="511"/>
        <end position="520"/>
    </location>
</feature>
<accession>A0AAV6UJP4</accession>
<dbReference type="Pfam" id="PF01846">
    <property type="entry name" value="FF"/>
    <property type="match status" value="6"/>
</dbReference>
<feature type="domain" description="FF" evidence="5">
    <location>
        <begin position="915"/>
        <end position="980"/>
    </location>
</feature>
<feature type="region of interest" description="Disordered" evidence="3">
    <location>
        <begin position="295"/>
        <end position="337"/>
    </location>
</feature>
<feature type="compositionally biased region" description="Basic and acidic residues" evidence="3">
    <location>
        <begin position="320"/>
        <end position="335"/>
    </location>
</feature>
<dbReference type="FunFam" id="1.10.10.440:FF:000006">
    <property type="entry name" value="Transcription elongation regulator 1 (CA150)"/>
    <property type="match status" value="1"/>
</dbReference>
<dbReference type="PANTHER" id="PTHR15377:SF3">
    <property type="entry name" value="WW DOMAIN-CONTAINING PROTEIN"/>
    <property type="match status" value="1"/>
</dbReference>
<dbReference type="GO" id="GO:0070063">
    <property type="term" value="F:RNA polymerase binding"/>
    <property type="evidence" value="ECO:0007669"/>
    <property type="project" value="InterPro"/>
</dbReference>
<dbReference type="InterPro" id="IPR002713">
    <property type="entry name" value="FF_domain"/>
</dbReference>
<feature type="domain" description="FF" evidence="5">
    <location>
        <begin position="856"/>
        <end position="914"/>
    </location>
</feature>
<feature type="domain" description="FF" evidence="5">
    <location>
        <begin position="563"/>
        <end position="616"/>
    </location>
</feature>
<feature type="domain" description="WW" evidence="4">
    <location>
        <begin position="447"/>
        <end position="476"/>
    </location>
</feature>
<feature type="compositionally biased region" description="Gly residues" evidence="3">
    <location>
        <begin position="83"/>
        <end position="94"/>
    </location>
</feature>
<sequence length="1001" mass="113447">MYNEDFDFYPERPPRMRFGKPPRGRGPPGPHMRGPPGMRRRMPEPNFRGPRDGPMFNNDFGPHGMGPGPRMGHHGPRGPPGPHFGGPGSPGPMGGNHQFGPNHGPMGPGKGPFQRPPMGPPFGCGPPPPCFQGDGPNRNNSNHSMQGGGPGNAMLPNIDLSGELWVETKSPDGKVYYYNTRTRETAWTKPENVQILNQEQIEAMAAATGQGESPDGNEGQNNSPANPSPNQFPFGPMNPMPGMQPMPGMMPPQAFGMPPPFQIPPPNMAAFPFGMPPPAAFPGVALGVPATVATDATTAAKPESTEAKPDGEDSSGPATEAKKEAEDWAEYKSPDGKPYYYNKVTQVSTWEKPQALIDAENVDGNQVADSSKVNAGNMVTSMETGTKLVEDYDGMEVKENGTDIDGEKMVEDNSASNEEPMATDQQELPKKQVDKSRPVSSTPISGTPWCVVWTGDGRVFFFNASTHSSFWKIPDDLKGRTDVEKLLQFPPPPQSEGAKEGETTAAEDSAPESKKMKLEESVEDDEAKSKSDSPTTKAQIFPGKVSAIEAELRAAKERDTMPFEVRAKQFRDLLVEKDVSAFSTWEKELHKIVFDARYLLLASKERKQVFEKYVKERAEEERSEKRKKMRERKDDFRKLLEEANLSTKSTFSDFAQRYGKDDRFKAIEKMREREGLFNEFLQDIRKKERDERFIQREKSKKDFIELLKEQKGLDKHTRWSEFKKTISEDSRYKAVDSSSIREDWFKEFVNKMSRDAEDDASKERGKQERAEASIRERQKEVHRTLSSHLRERDKERELHKHDEAIQHFKALLTDLIRAPDIVWHDAKKILRKDHRYEASILDRAEREKLFDEHINILHRKKKEKFRELLDETSEVTLTSSWEDIKKLVKDDPRCSKFSSSDRKCEKEFKDYLKDKMVAAKADFRELLKETKIITYKSRKLMEESEHMQDIEKVLQNDKRYLVLDCIASERKELLMAYIEALDRKGPPPPPTASEPSRRSIK</sequence>
<feature type="compositionally biased region" description="Pro residues" evidence="3">
    <location>
        <begin position="114"/>
        <end position="130"/>
    </location>
</feature>
<protein>
    <recommendedName>
        <fullName evidence="8">Transcription elongation regulator 1</fullName>
    </recommendedName>
</protein>
<keyword evidence="2" id="KW-0175">Coiled coil</keyword>
<dbReference type="EMBL" id="JAFNEN010000371">
    <property type="protein sequence ID" value="KAG8184519.1"/>
    <property type="molecule type" value="Genomic_DNA"/>
</dbReference>
<feature type="region of interest" description="Disordered" evidence="3">
    <location>
        <begin position="486"/>
        <end position="542"/>
    </location>
</feature>
<dbReference type="InterPro" id="IPR036020">
    <property type="entry name" value="WW_dom_sf"/>
</dbReference>
<dbReference type="Gene3D" id="1.10.10.440">
    <property type="entry name" value="FF domain"/>
    <property type="match status" value="6"/>
</dbReference>
<keyword evidence="1" id="KW-0677">Repeat</keyword>
<feature type="compositionally biased region" description="Basic and acidic residues" evidence="3">
    <location>
        <begin position="427"/>
        <end position="437"/>
    </location>
</feature>
<evidence type="ECO:0000256" key="3">
    <source>
        <dbReference type="SAM" id="MobiDB-lite"/>
    </source>
</evidence>
<feature type="domain" description="WW" evidence="4">
    <location>
        <begin position="165"/>
        <end position="192"/>
    </location>
</feature>
<dbReference type="Gene3D" id="2.20.70.10">
    <property type="match status" value="3"/>
</dbReference>
<evidence type="ECO:0008006" key="8">
    <source>
        <dbReference type="Google" id="ProtNLM"/>
    </source>
</evidence>
<feature type="region of interest" description="Disordered" evidence="3">
    <location>
        <begin position="398"/>
        <end position="448"/>
    </location>
</feature>
<dbReference type="SMART" id="SM00441">
    <property type="entry name" value="FF"/>
    <property type="match status" value="6"/>
</dbReference>
<name>A0AAV6UJP4_9ARAC</name>
<feature type="region of interest" description="Disordered" evidence="3">
    <location>
        <begin position="756"/>
        <end position="786"/>
    </location>
</feature>
<dbReference type="PROSITE" id="PS01159">
    <property type="entry name" value="WW_DOMAIN_1"/>
    <property type="match status" value="1"/>
</dbReference>
<dbReference type="FunFam" id="1.10.10.440:FF:000001">
    <property type="entry name" value="Transcription elongation regulator 1 like"/>
    <property type="match status" value="1"/>
</dbReference>
<reference evidence="6 7" key="1">
    <citation type="journal article" date="2022" name="Nat. Ecol. Evol.">
        <title>A masculinizing supergene underlies an exaggerated male reproductive morph in a spider.</title>
        <authorList>
            <person name="Hendrickx F."/>
            <person name="De Corte Z."/>
            <person name="Sonet G."/>
            <person name="Van Belleghem S.M."/>
            <person name="Kostlbacher S."/>
            <person name="Vangestel C."/>
        </authorList>
    </citation>
    <scope>NUCLEOTIDE SEQUENCE [LARGE SCALE GENOMIC DNA]</scope>
    <source>
        <strain evidence="6">W744_W776</strain>
    </source>
</reference>
<dbReference type="FunFam" id="1.10.10.440:FF:000005">
    <property type="entry name" value="Transcription elongation regulator 1 (CA150)"/>
    <property type="match status" value="1"/>
</dbReference>
<organism evidence="6 7">
    <name type="scientific">Oedothorax gibbosus</name>
    <dbReference type="NCBI Taxonomy" id="931172"/>
    <lineage>
        <taxon>Eukaryota</taxon>
        <taxon>Metazoa</taxon>
        <taxon>Ecdysozoa</taxon>
        <taxon>Arthropoda</taxon>
        <taxon>Chelicerata</taxon>
        <taxon>Arachnida</taxon>
        <taxon>Araneae</taxon>
        <taxon>Araneomorphae</taxon>
        <taxon>Entelegynae</taxon>
        <taxon>Araneoidea</taxon>
        <taxon>Linyphiidae</taxon>
        <taxon>Erigoninae</taxon>
        <taxon>Oedothorax</taxon>
    </lineage>
</organism>
<dbReference type="GO" id="GO:0005634">
    <property type="term" value="C:nucleus"/>
    <property type="evidence" value="ECO:0007669"/>
    <property type="project" value="TreeGrafter"/>
</dbReference>
<dbReference type="SMART" id="SM00456">
    <property type="entry name" value="WW"/>
    <property type="match status" value="3"/>
</dbReference>
<dbReference type="Pfam" id="PF00397">
    <property type="entry name" value="WW"/>
    <property type="match status" value="2"/>
</dbReference>
<dbReference type="SUPFAM" id="SSF51045">
    <property type="entry name" value="WW domain"/>
    <property type="match status" value="3"/>
</dbReference>
<comment type="caution">
    <text evidence="6">The sequence shown here is derived from an EMBL/GenBank/DDBJ whole genome shotgun (WGS) entry which is preliminary data.</text>
</comment>
<dbReference type="GO" id="GO:0003712">
    <property type="term" value="F:transcription coregulator activity"/>
    <property type="evidence" value="ECO:0007669"/>
    <property type="project" value="TreeGrafter"/>
</dbReference>
<proteinExistence type="predicted"/>
<dbReference type="PANTHER" id="PTHR15377">
    <property type="entry name" value="TRANSCRIPTION ELONGATION REGULATOR 1"/>
    <property type="match status" value="1"/>
</dbReference>
<feature type="region of interest" description="Disordered" evidence="3">
    <location>
        <begin position="205"/>
        <end position="240"/>
    </location>
</feature>